<organism evidence="5 6">
    <name type="scientific">Pseudocercospora musae</name>
    <dbReference type="NCBI Taxonomy" id="113226"/>
    <lineage>
        <taxon>Eukaryota</taxon>
        <taxon>Fungi</taxon>
        <taxon>Dikarya</taxon>
        <taxon>Ascomycota</taxon>
        <taxon>Pezizomycotina</taxon>
        <taxon>Dothideomycetes</taxon>
        <taxon>Dothideomycetidae</taxon>
        <taxon>Mycosphaerellales</taxon>
        <taxon>Mycosphaerellaceae</taxon>
        <taxon>Pseudocercospora</taxon>
    </lineage>
</organism>
<sequence>MVPKVLVLPEEALWREVNVGQTNLSTLLELWLNIPCPCDQHCRSASYFSVVRTAYCTTSLPTSWTESTGSSISVSTEDPEVTMASLARSARVASSALGRSKLVPRAVPALQSRSKHDVTNGPKGNPPVAGRGPPNAPREEAAALKDNFKSGSYLGTTKRLPEFNLNDKVVLVTGAARGLGLVQAEALLEAGATVYALDRLSEPSPDFYRVQERAAKELGTTLHYRQIDVRDVPQLNEIVRSISEAQGKLDGLIAAAGIQQETPALEYSAKDANTMFEVNITGVFMTAQAVAKEMIRHGRGGSIAMIASMSGTVANRGLICPAYNASKAGVIQLARNLASEWGQHGIRVNTISPGYIVTAMVEALFEQYPERRRDWPTQNMLGKLSAPEEYRGAAVFLISDASSFMTGSDLRIDGGHAAW</sequence>
<dbReference type="Gene3D" id="3.40.50.720">
    <property type="entry name" value="NAD(P)-binding Rossmann-like Domain"/>
    <property type="match status" value="1"/>
</dbReference>
<evidence type="ECO:0000256" key="2">
    <source>
        <dbReference type="ARBA" id="ARBA00022857"/>
    </source>
</evidence>
<dbReference type="EMBL" id="LFZO01000024">
    <property type="protein sequence ID" value="KXT17170.1"/>
    <property type="molecule type" value="Genomic_DNA"/>
</dbReference>
<evidence type="ECO:0000313" key="5">
    <source>
        <dbReference type="EMBL" id="KXT17170.1"/>
    </source>
</evidence>
<comment type="similarity">
    <text evidence="1">Belongs to the short-chain dehydrogenases/reductases (SDR) family.</text>
</comment>
<name>A0A139IRE3_9PEZI</name>
<accession>A0A139IRE3</accession>
<dbReference type="Pfam" id="PF13561">
    <property type="entry name" value="adh_short_C2"/>
    <property type="match status" value="1"/>
</dbReference>
<evidence type="ECO:0000256" key="4">
    <source>
        <dbReference type="SAM" id="MobiDB-lite"/>
    </source>
</evidence>
<dbReference type="SUPFAM" id="SSF51735">
    <property type="entry name" value="NAD(P)-binding Rossmann-fold domains"/>
    <property type="match status" value="1"/>
</dbReference>
<evidence type="ECO:0000256" key="1">
    <source>
        <dbReference type="ARBA" id="ARBA00006484"/>
    </source>
</evidence>
<dbReference type="GO" id="GO:0050664">
    <property type="term" value="F:oxidoreductase activity, acting on NAD(P)H, oxygen as acceptor"/>
    <property type="evidence" value="ECO:0007669"/>
    <property type="project" value="TreeGrafter"/>
</dbReference>
<dbReference type="PROSITE" id="PS00061">
    <property type="entry name" value="ADH_SHORT"/>
    <property type="match status" value="1"/>
</dbReference>
<keyword evidence="3" id="KW-0560">Oxidoreductase</keyword>
<dbReference type="FunFam" id="3.40.50.720:FF:000245">
    <property type="entry name" value="Short chain dehydrogenase, putative"/>
    <property type="match status" value="1"/>
</dbReference>
<dbReference type="OrthoDB" id="5585685at2759"/>
<dbReference type="STRING" id="113226.A0A139IRE3"/>
<comment type="caution">
    <text evidence="5">The sequence shown here is derived from an EMBL/GenBank/DDBJ whole genome shotgun (WGS) entry which is preliminary data.</text>
</comment>
<evidence type="ECO:0000256" key="3">
    <source>
        <dbReference type="ARBA" id="ARBA00023002"/>
    </source>
</evidence>
<proteinExistence type="inferred from homology"/>
<dbReference type="InterPro" id="IPR036291">
    <property type="entry name" value="NAD(P)-bd_dom_sf"/>
</dbReference>
<keyword evidence="2" id="KW-0521">NADP</keyword>
<dbReference type="InterPro" id="IPR020904">
    <property type="entry name" value="Sc_DH/Rdtase_CS"/>
</dbReference>
<gene>
    <name evidence="5" type="ORF">AC579_318</name>
</gene>
<dbReference type="GO" id="GO:0016616">
    <property type="term" value="F:oxidoreductase activity, acting on the CH-OH group of donors, NAD or NADP as acceptor"/>
    <property type="evidence" value="ECO:0007669"/>
    <property type="project" value="UniProtKB-ARBA"/>
</dbReference>
<dbReference type="PRINTS" id="PR00080">
    <property type="entry name" value="SDRFAMILY"/>
</dbReference>
<dbReference type="PANTHER" id="PTHR43008:SF4">
    <property type="entry name" value="CHAIN DEHYDROGENASE, PUTATIVE (AFU_ORTHOLOGUE AFUA_4G08710)-RELATED"/>
    <property type="match status" value="1"/>
</dbReference>
<dbReference type="Proteomes" id="UP000073492">
    <property type="component" value="Unassembled WGS sequence"/>
</dbReference>
<reference evidence="5 6" key="1">
    <citation type="submission" date="2015-07" db="EMBL/GenBank/DDBJ databases">
        <title>Comparative genomics of the Sigatoka disease complex on banana suggests a link between parallel evolutionary changes in Pseudocercospora fijiensis and Pseudocercospora eumusae and increased virulence on the banana host.</title>
        <authorList>
            <person name="Chang T.-C."/>
            <person name="Salvucci A."/>
            <person name="Crous P.W."/>
            <person name="Stergiopoulos I."/>
        </authorList>
    </citation>
    <scope>NUCLEOTIDE SEQUENCE [LARGE SCALE GENOMIC DNA]</scope>
    <source>
        <strain evidence="5 6">CBS 116634</strain>
    </source>
</reference>
<dbReference type="PANTHER" id="PTHR43008">
    <property type="entry name" value="BENZIL REDUCTASE"/>
    <property type="match status" value="1"/>
</dbReference>
<keyword evidence="6" id="KW-1185">Reference proteome</keyword>
<dbReference type="PRINTS" id="PR00081">
    <property type="entry name" value="GDHRDH"/>
</dbReference>
<dbReference type="InterPro" id="IPR002347">
    <property type="entry name" value="SDR_fam"/>
</dbReference>
<evidence type="ECO:0000313" key="6">
    <source>
        <dbReference type="Proteomes" id="UP000073492"/>
    </source>
</evidence>
<dbReference type="AlphaFoldDB" id="A0A139IRE3"/>
<feature type="region of interest" description="Disordered" evidence="4">
    <location>
        <begin position="108"/>
        <end position="138"/>
    </location>
</feature>
<protein>
    <submittedName>
        <fullName evidence="5">Uncharacterized protein</fullName>
    </submittedName>
</protein>